<accession>A0A9N9XRY9</accession>
<reference evidence="3" key="1">
    <citation type="submission" date="2022-01" db="EMBL/GenBank/DDBJ databases">
        <authorList>
            <person name="King R."/>
        </authorList>
    </citation>
    <scope>NUCLEOTIDE SEQUENCE</scope>
</reference>
<feature type="coiled-coil region" evidence="1">
    <location>
        <begin position="142"/>
        <end position="176"/>
    </location>
</feature>
<feature type="coiled-coil region" evidence="1">
    <location>
        <begin position="79"/>
        <end position="106"/>
    </location>
</feature>
<proteinExistence type="predicted"/>
<feature type="compositionally biased region" description="Basic and acidic residues" evidence="2">
    <location>
        <begin position="373"/>
        <end position="383"/>
    </location>
</feature>
<evidence type="ECO:0000256" key="2">
    <source>
        <dbReference type="SAM" id="MobiDB-lite"/>
    </source>
</evidence>
<dbReference type="Proteomes" id="UP001153712">
    <property type="component" value="Chromosome 5"/>
</dbReference>
<protein>
    <submittedName>
        <fullName evidence="3">Uncharacterized protein</fullName>
    </submittedName>
</protein>
<keyword evidence="1" id="KW-0175">Coiled coil</keyword>
<evidence type="ECO:0000313" key="3">
    <source>
        <dbReference type="EMBL" id="CAG9862065.1"/>
    </source>
</evidence>
<feature type="region of interest" description="Disordered" evidence="2">
    <location>
        <begin position="370"/>
        <end position="389"/>
    </location>
</feature>
<feature type="compositionally biased region" description="Basic and acidic residues" evidence="2">
    <location>
        <begin position="230"/>
        <end position="240"/>
    </location>
</feature>
<name>A0A9N9XRY9_PHYSR</name>
<dbReference type="EMBL" id="OU900098">
    <property type="protein sequence ID" value="CAG9862065.1"/>
    <property type="molecule type" value="Genomic_DNA"/>
</dbReference>
<organism evidence="3 4">
    <name type="scientific">Phyllotreta striolata</name>
    <name type="common">Striped flea beetle</name>
    <name type="synonym">Crioceris striolata</name>
    <dbReference type="NCBI Taxonomy" id="444603"/>
    <lineage>
        <taxon>Eukaryota</taxon>
        <taxon>Metazoa</taxon>
        <taxon>Ecdysozoa</taxon>
        <taxon>Arthropoda</taxon>
        <taxon>Hexapoda</taxon>
        <taxon>Insecta</taxon>
        <taxon>Pterygota</taxon>
        <taxon>Neoptera</taxon>
        <taxon>Endopterygota</taxon>
        <taxon>Coleoptera</taxon>
        <taxon>Polyphaga</taxon>
        <taxon>Cucujiformia</taxon>
        <taxon>Chrysomeloidea</taxon>
        <taxon>Chrysomelidae</taxon>
        <taxon>Galerucinae</taxon>
        <taxon>Alticini</taxon>
        <taxon>Phyllotreta</taxon>
    </lineage>
</organism>
<feature type="region of interest" description="Disordered" evidence="2">
    <location>
        <begin position="228"/>
        <end position="257"/>
    </location>
</feature>
<evidence type="ECO:0000313" key="4">
    <source>
        <dbReference type="Proteomes" id="UP001153712"/>
    </source>
</evidence>
<dbReference type="AlphaFoldDB" id="A0A9N9XRY9"/>
<keyword evidence="4" id="KW-1185">Reference proteome</keyword>
<gene>
    <name evidence="3" type="ORF">PHYEVI_LOCUS8388</name>
</gene>
<evidence type="ECO:0000256" key="1">
    <source>
        <dbReference type="SAM" id="Coils"/>
    </source>
</evidence>
<sequence length="549" mass="62574">MNNLDANMENYLRKLIDTFGESKIKDWKVEAIITEHVECVKLKSKQQKDKGDEILKELDLEFKKRQQILEQKNPKCKILTQKNAEMKRIKYNIKKLTNDIEIIKRQSRSRADISNRLFYSSCINLAKKWLNRKKNTEGMLQMRKLENEERSLTAELKDLNIKIEQKKRTDEQLTDQPTTSNMFLDTFWSLFSTTETKKTEANKPQCKPNTDIPANKILILDNQIISSGKTAREKPEEMSSTRKPPSQKNFLEIADKRGTNSELKDKINRFNIAMNFNSRKKSTMAVDNDEISKAPAEIPVEPKESDIENNVEIKGQSPPKVTNASKQKEEIMETRITQDLNHLNIASQDLNALKQELNKIAIKSTSKIPSKNAEGKLQEDNSNEKSQLLPEEKNNIQMHVDSNDRSMIKSTKESAAIPMESKIENGTAMEKVATPSTSKMDAKEPRLTEKSVAQFPFSLPFFKTTSENNSFPLKTINLPFFGKTAHSKASNIEHSAKKRKVDVENLAEKISVAEKLPGGKVDDDPLNNSRSSLYNFGSITQFLETGDNS</sequence>